<reference evidence="3" key="1">
    <citation type="submission" date="2016-10" db="EMBL/GenBank/DDBJ databases">
        <authorList>
            <person name="Varghese N."/>
            <person name="Submissions S."/>
        </authorList>
    </citation>
    <scope>NUCLEOTIDE SEQUENCE [LARGE SCALE GENOMIC DNA]</scope>
    <source>
        <strain evidence="3">DSM 26348</strain>
    </source>
</reference>
<name>A0A1I3C3S5_9PLAN</name>
<dbReference type="Proteomes" id="UP000199518">
    <property type="component" value="Unassembled WGS sequence"/>
</dbReference>
<evidence type="ECO:0000313" key="2">
    <source>
        <dbReference type="EMBL" id="SFH69187.1"/>
    </source>
</evidence>
<accession>A0A1I3C3S5</accession>
<feature type="compositionally biased region" description="Polar residues" evidence="1">
    <location>
        <begin position="66"/>
        <end position="75"/>
    </location>
</feature>
<sequence length="126" mass="13636">MRRFGQQTWFCVAAACLAGTLTMYWSQDIDVAPSDLSHVGEQASGHGIVRRWQDLPPSAPPEFTRSETAPQTLQKSLAPPAALRPGVTKLSDSPRDSGIQRAGYQQSTPPVVPPAVWLDGRIEATP</sequence>
<dbReference type="EMBL" id="FOQD01000002">
    <property type="protein sequence ID" value="SFH69187.1"/>
    <property type="molecule type" value="Genomic_DNA"/>
</dbReference>
<keyword evidence="3" id="KW-1185">Reference proteome</keyword>
<dbReference type="RefSeq" id="WP_092047787.1">
    <property type="nucleotide sequence ID" value="NZ_FOQD01000002.1"/>
</dbReference>
<evidence type="ECO:0000256" key="1">
    <source>
        <dbReference type="SAM" id="MobiDB-lite"/>
    </source>
</evidence>
<gene>
    <name evidence="2" type="ORF">SAMN05421753_10287</name>
</gene>
<feature type="region of interest" description="Disordered" evidence="1">
    <location>
        <begin position="51"/>
        <end position="126"/>
    </location>
</feature>
<protein>
    <submittedName>
        <fullName evidence="2">Uncharacterized protein</fullName>
    </submittedName>
</protein>
<proteinExistence type="predicted"/>
<evidence type="ECO:0000313" key="3">
    <source>
        <dbReference type="Proteomes" id="UP000199518"/>
    </source>
</evidence>
<dbReference type="PROSITE" id="PS51257">
    <property type="entry name" value="PROKAR_LIPOPROTEIN"/>
    <property type="match status" value="1"/>
</dbReference>
<organism evidence="2 3">
    <name type="scientific">Planctomicrobium piriforme</name>
    <dbReference type="NCBI Taxonomy" id="1576369"/>
    <lineage>
        <taxon>Bacteria</taxon>
        <taxon>Pseudomonadati</taxon>
        <taxon>Planctomycetota</taxon>
        <taxon>Planctomycetia</taxon>
        <taxon>Planctomycetales</taxon>
        <taxon>Planctomycetaceae</taxon>
        <taxon>Planctomicrobium</taxon>
    </lineage>
</organism>
<dbReference type="AlphaFoldDB" id="A0A1I3C3S5"/>